<dbReference type="Pfam" id="PF18939">
    <property type="entry name" value="DUF5686"/>
    <property type="match status" value="1"/>
</dbReference>
<evidence type="ECO:0000256" key="1">
    <source>
        <dbReference type="SAM" id="SignalP"/>
    </source>
</evidence>
<dbReference type="EMBL" id="JBHTHU010000006">
    <property type="protein sequence ID" value="MFD0750690.1"/>
    <property type="molecule type" value="Genomic_DNA"/>
</dbReference>
<evidence type="ECO:0000313" key="2">
    <source>
        <dbReference type="EMBL" id="MFD0750690.1"/>
    </source>
</evidence>
<dbReference type="InterPro" id="IPR008969">
    <property type="entry name" value="CarboxyPept-like_regulatory"/>
</dbReference>
<reference evidence="3" key="1">
    <citation type="journal article" date="2019" name="Int. J. Syst. Evol. Microbiol.">
        <title>The Global Catalogue of Microorganisms (GCM) 10K type strain sequencing project: providing services to taxonomists for standard genome sequencing and annotation.</title>
        <authorList>
            <consortium name="The Broad Institute Genomics Platform"/>
            <consortium name="The Broad Institute Genome Sequencing Center for Infectious Disease"/>
            <person name="Wu L."/>
            <person name="Ma J."/>
        </authorList>
    </citation>
    <scope>NUCLEOTIDE SEQUENCE [LARGE SCALE GENOMIC DNA]</scope>
    <source>
        <strain evidence="3">CCUG 63418</strain>
    </source>
</reference>
<protein>
    <submittedName>
        <fullName evidence="2">DUF5686 and carboxypeptidase regulatory-like domain-containing protein</fullName>
    </submittedName>
</protein>
<keyword evidence="1" id="KW-0732">Signal</keyword>
<proteinExistence type="predicted"/>
<dbReference type="Gene3D" id="2.60.40.1120">
    <property type="entry name" value="Carboxypeptidase-like, regulatory domain"/>
    <property type="match status" value="1"/>
</dbReference>
<sequence length="816" mass="93627">MKPALITICLFFMCFAAAAQQFTLSGKITDEAGRPVPFASVYIQNTTSGTSANNEGEYTFNLKAGKRTIIYRAVGYRQELFELDLKQNQSKNITLKPEVYQLQTVSISATGEDPAYAIIRQAIKKRKFHLQEVKAYTADVYIKGLQKLLDAPKRFLGRDIEQMTSRMGLDSNRRGIVYLSESESKYSFSYPDQVHEEMISSKVSGNNRAFSYNRASDLKVDFYENYQNWDEISLRPLVSPIADNALFYYRYKYIGQTTQDGQEVNKIQVIPRREHDPCFEGFIYIQEDSWRVVGIELFITKKANIRFVDTVKVNQQFLPVDKKAWMPSTVRFDFTAGLLGFKLAGYFVSVYNNYDINPTFGKKSFNELLRITRDVNKKDSVYWLQQRPIPLTLEEKNDYQKKEALAKRRESKEYLDSLDLRNNKVRLRNFITGGINIRNRYERESYHFDAIPASLLFNTVEGLAINYSASYIKRIDTVNNKNFSVRTNIRYGFANRLLNANATVNIPAGKLSLSVSGGSDVVDMNNTQPIRPFINSVYTLLQRQNFQKLYQKTFASASVGGRIAGGWQGSLGVEWANRHWLANSSDYSFFNRQRAFTSNNPLVPAADVPLFPDNTSFKIGLRTTYNFSNKYETYPNGRRYVQSKYPTIGLTLTKGLKNVLGSDVDYTQISADISKYNISMGVYGRSSFYLSAGKFLSNSSLFYTDYHHFNGNQVLLYKGGLNSFLLLDYYRFSTQKEYLEGHLEHNFSGFITNKLPLIRKLKLQEILNVNYLSTPDLKNYYEVGVGLQYFTFRVMYGWSFNSGSNATSAFRLGINF</sequence>
<dbReference type="Proteomes" id="UP001596958">
    <property type="component" value="Unassembled WGS sequence"/>
</dbReference>
<dbReference type="InterPro" id="IPR043741">
    <property type="entry name" value="DUF5686"/>
</dbReference>
<accession>A0ABW2YY46</accession>
<evidence type="ECO:0000313" key="3">
    <source>
        <dbReference type="Proteomes" id="UP001596958"/>
    </source>
</evidence>
<comment type="caution">
    <text evidence="2">The sequence shown here is derived from an EMBL/GenBank/DDBJ whole genome shotgun (WGS) entry which is preliminary data.</text>
</comment>
<gene>
    <name evidence="2" type="ORF">ACFQZS_11080</name>
</gene>
<name>A0ABW2YY46_9SPHI</name>
<feature type="chain" id="PRO_5045418501" evidence="1">
    <location>
        <begin position="20"/>
        <end position="816"/>
    </location>
</feature>
<dbReference type="RefSeq" id="WP_377100170.1">
    <property type="nucleotide sequence ID" value="NZ_JBHTHU010000006.1"/>
</dbReference>
<dbReference type="SUPFAM" id="SSF49464">
    <property type="entry name" value="Carboxypeptidase regulatory domain-like"/>
    <property type="match status" value="1"/>
</dbReference>
<organism evidence="2 3">
    <name type="scientific">Mucilaginibacter calamicampi</name>
    <dbReference type="NCBI Taxonomy" id="1302352"/>
    <lineage>
        <taxon>Bacteria</taxon>
        <taxon>Pseudomonadati</taxon>
        <taxon>Bacteroidota</taxon>
        <taxon>Sphingobacteriia</taxon>
        <taxon>Sphingobacteriales</taxon>
        <taxon>Sphingobacteriaceae</taxon>
        <taxon>Mucilaginibacter</taxon>
    </lineage>
</organism>
<dbReference type="Pfam" id="PF13715">
    <property type="entry name" value="CarbopepD_reg_2"/>
    <property type="match status" value="1"/>
</dbReference>
<keyword evidence="3" id="KW-1185">Reference proteome</keyword>
<feature type="signal peptide" evidence="1">
    <location>
        <begin position="1"/>
        <end position="19"/>
    </location>
</feature>